<dbReference type="AlphaFoldDB" id="A0A4S8K0R7"/>
<evidence type="ECO:0000313" key="2">
    <source>
        <dbReference type="EMBL" id="THU68291.1"/>
    </source>
</evidence>
<dbReference type="EMBL" id="PYDT01000002">
    <property type="protein sequence ID" value="THU68291.1"/>
    <property type="molecule type" value="Genomic_DNA"/>
</dbReference>
<protein>
    <submittedName>
        <fullName evidence="2">Uncharacterized protein</fullName>
    </submittedName>
</protein>
<proteinExistence type="predicted"/>
<organism evidence="2 3">
    <name type="scientific">Musa balbisiana</name>
    <name type="common">Banana</name>
    <dbReference type="NCBI Taxonomy" id="52838"/>
    <lineage>
        <taxon>Eukaryota</taxon>
        <taxon>Viridiplantae</taxon>
        <taxon>Streptophyta</taxon>
        <taxon>Embryophyta</taxon>
        <taxon>Tracheophyta</taxon>
        <taxon>Spermatophyta</taxon>
        <taxon>Magnoliopsida</taxon>
        <taxon>Liliopsida</taxon>
        <taxon>Zingiberales</taxon>
        <taxon>Musaceae</taxon>
        <taxon>Musa</taxon>
    </lineage>
</organism>
<sequence>MASSSSSPSSSPLAKVGNMVAVSNPNSSPNEKVVRALEALTRPHDLDSIVSELSLSRLRGLYSIPEEFVLLVPEPGQRAYDPIPGGFALTIDAFEAGLRLSRTPS</sequence>
<comment type="caution">
    <text evidence="2">The sequence shown here is derived from an EMBL/GenBank/DDBJ whole genome shotgun (WGS) entry which is preliminary data.</text>
</comment>
<evidence type="ECO:0000256" key="1">
    <source>
        <dbReference type="SAM" id="MobiDB-lite"/>
    </source>
</evidence>
<dbReference type="Proteomes" id="UP000317650">
    <property type="component" value="Chromosome 8"/>
</dbReference>
<evidence type="ECO:0000313" key="3">
    <source>
        <dbReference type="Proteomes" id="UP000317650"/>
    </source>
</evidence>
<accession>A0A4S8K0R7</accession>
<name>A0A4S8K0R7_MUSBA</name>
<keyword evidence="3" id="KW-1185">Reference proteome</keyword>
<feature type="region of interest" description="Disordered" evidence="1">
    <location>
        <begin position="1"/>
        <end position="29"/>
    </location>
</feature>
<gene>
    <name evidence="2" type="ORF">C4D60_Mb08t02350</name>
</gene>
<reference evidence="2 3" key="1">
    <citation type="journal article" date="2019" name="Nat. Plants">
        <title>Genome sequencing of Musa balbisiana reveals subgenome evolution and function divergence in polyploid bananas.</title>
        <authorList>
            <person name="Yao X."/>
        </authorList>
    </citation>
    <scope>NUCLEOTIDE SEQUENCE [LARGE SCALE GENOMIC DNA]</scope>
    <source>
        <strain evidence="3">cv. DH-PKW</strain>
        <tissue evidence="2">Leaves</tissue>
    </source>
</reference>
<feature type="compositionally biased region" description="Low complexity" evidence="1">
    <location>
        <begin position="1"/>
        <end position="12"/>
    </location>
</feature>